<dbReference type="Proteomes" id="UP000440694">
    <property type="component" value="Unassembled WGS sequence"/>
</dbReference>
<dbReference type="AlphaFoldDB" id="A0A6I3KPZ3"/>
<comment type="caution">
    <text evidence="2">The sequence shown here is derived from an EMBL/GenBank/DDBJ whole genome shotgun (WGS) entry which is preliminary data.</text>
</comment>
<evidence type="ECO:0000313" key="3">
    <source>
        <dbReference type="Proteomes" id="UP000440694"/>
    </source>
</evidence>
<protein>
    <submittedName>
        <fullName evidence="2">GlsB/YeaQ/YmgE family stress response membrane protein</fullName>
    </submittedName>
</protein>
<keyword evidence="1" id="KW-0472">Membrane</keyword>
<evidence type="ECO:0000256" key="1">
    <source>
        <dbReference type="SAM" id="Phobius"/>
    </source>
</evidence>
<keyword evidence="3" id="KW-1185">Reference proteome</keyword>
<dbReference type="EMBL" id="WMBQ01000002">
    <property type="protein sequence ID" value="MTD95727.1"/>
    <property type="molecule type" value="Genomic_DNA"/>
</dbReference>
<name>A0A6I3KPZ3_9HYPH</name>
<feature type="transmembrane region" description="Helical" evidence="1">
    <location>
        <begin position="33"/>
        <end position="52"/>
    </location>
</feature>
<keyword evidence="1" id="KW-0812">Transmembrane</keyword>
<feature type="transmembrane region" description="Helical" evidence="1">
    <location>
        <begin position="6"/>
        <end position="26"/>
    </location>
</feature>
<keyword evidence="1" id="KW-1133">Transmembrane helix</keyword>
<dbReference type="RefSeq" id="WP_154740238.1">
    <property type="nucleotide sequence ID" value="NZ_WMBQ01000002.1"/>
</dbReference>
<gene>
    <name evidence="2" type="ORF">GIW81_15410</name>
</gene>
<feature type="transmembrane region" description="Helical" evidence="1">
    <location>
        <begin position="72"/>
        <end position="89"/>
    </location>
</feature>
<accession>A0A6I3KPZ3</accession>
<reference evidence="2 3" key="1">
    <citation type="submission" date="2019-11" db="EMBL/GenBank/DDBJ databases">
        <title>Identification of a novel strain.</title>
        <authorList>
            <person name="Xu Q."/>
            <person name="Wang G."/>
        </authorList>
    </citation>
    <scope>NUCLEOTIDE SEQUENCE [LARGE SCALE GENOMIC DNA]</scope>
    <source>
        <strain evidence="3">xq</strain>
    </source>
</reference>
<sequence length="97" mass="10468">MVVTWAQIVVWLIVGLIGGTLAGVVVRWQREGFGWWTNLGIGLVGALVGGLIFRLFNILPGLDAISISMRDLASAVIGSFLFLIALWAWHKYSGGAL</sequence>
<evidence type="ECO:0000313" key="2">
    <source>
        <dbReference type="EMBL" id="MTD95727.1"/>
    </source>
</evidence>
<proteinExistence type="predicted"/>
<organism evidence="2 3">
    <name type="scientific">Hyphomicrobium album</name>
    <dbReference type="NCBI Taxonomy" id="2665159"/>
    <lineage>
        <taxon>Bacteria</taxon>
        <taxon>Pseudomonadati</taxon>
        <taxon>Pseudomonadota</taxon>
        <taxon>Alphaproteobacteria</taxon>
        <taxon>Hyphomicrobiales</taxon>
        <taxon>Hyphomicrobiaceae</taxon>
        <taxon>Hyphomicrobium</taxon>
    </lineage>
</organism>